<evidence type="ECO:0000313" key="3">
    <source>
        <dbReference type="EMBL" id="AQQ80308.1"/>
    </source>
</evidence>
<feature type="region of interest" description="Disordered" evidence="1">
    <location>
        <begin position="1"/>
        <end position="29"/>
    </location>
</feature>
<protein>
    <submittedName>
        <fullName evidence="3">ORF41</fullName>
    </submittedName>
</protein>
<evidence type="ECO:0000313" key="4">
    <source>
        <dbReference type="Proteomes" id="UP000203651"/>
    </source>
</evidence>
<keyword evidence="4" id="KW-1185">Reference proteome</keyword>
<keyword evidence="2" id="KW-0812">Transmembrane</keyword>
<reference evidence="3 4" key="1">
    <citation type="journal article" date="2017" name="PLoS ONE">
        <title>The Complete Genome Sequence of a Second Distinct Betabaculovirus from the True Armyworm, Mythimna unipuncta.</title>
        <authorList>
            <person name="Harrison R.L."/>
            <person name="Rowley D.L."/>
            <person name="Mowery J."/>
            <person name="Bauchan G.R."/>
            <person name="Theilmann D.A."/>
            <person name="Rohrmann G.F."/>
            <person name="Erlandson M.A."/>
        </authorList>
    </citation>
    <scope>NUCLEOTIDE SEQUENCE [LARGE SCALE GENOMIC DNA]</scope>
    <source>
        <strain evidence="3">MyunGV#8</strain>
    </source>
</reference>
<feature type="transmembrane region" description="Helical" evidence="2">
    <location>
        <begin position="161"/>
        <end position="180"/>
    </location>
</feature>
<evidence type="ECO:0000256" key="1">
    <source>
        <dbReference type="SAM" id="MobiDB-lite"/>
    </source>
</evidence>
<keyword evidence="2" id="KW-0472">Membrane</keyword>
<dbReference type="KEGG" id="vg:39105872"/>
<keyword evidence="2" id="KW-1133">Transmembrane helix</keyword>
<accession>A0A1S5YEC7</accession>
<dbReference type="Proteomes" id="UP000203651">
    <property type="component" value="Segment"/>
</dbReference>
<proteinExistence type="predicted"/>
<name>A0A1S5YEC7_9BBAC</name>
<dbReference type="EMBL" id="KX855660">
    <property type="protein sequence ID" value="AQQ80308.1"/>
    <property type="molecule type" value="Genomic_DNA"/>
</dbReference>
<sequence>MYRNESDTSDFEMESNLISSSDSEDDNRYGRTSVRDYYLKNVTNIRNDRRFAESSSDCYDSDSSDGVSDDPWWVTKKKNDKLLQDVPYSISRYVPCLTVYLFNELSRRCYLRTSIMVTINSFRVNRLFCKCSKGPMSVGIARRHLDDTLSECRRRLTKRRFIGFVFSLMYAIMLKNVPVFPQDSNPYQKHTCKNCTLFNWWLAVFDNDAGKMGVYIYKKYLVSIRSRYPSQDLLCIDRLMQQKHTVIFIKCQMDIFKEYAGFKKVQFVLFNIVYALITNGSKLCKSRTILDLYLMCKKHVMFKKVVSILDAGLTPSAKRVLSLKEIIIVRMLQKCPDELAELPINFIVDLSWNNQKALAEFSRLFNVSLRNPYYRLQFFSTTL</sequence>
<dbReference type="GeneID" id="39105872"/>
<dbReference type="RefSeq" id="YP_009345759.1">
    <property type="nucleotide sequence ID" value="NC_033780.2"/>
</dbReference>
<evidence type="ECO:0000256" key="2">
    <source>
        <dbReference type="SAM" id="Phobius"/>
    </source>
</evidence>
<organism evidence="3 4">
    <name type="scientific">Betabaculovirus altermyunipunctae</name>
    <dbReference type="NCBI Taxonomy" id="3051996"/>
    <lineage>
        <taxon>Viruses</taxon>
        <taxon>Viruses incertae sedis</taxon>
        <taxon>Naldaviricetes</taxon>
        <taxon>Lefavirales</taxon>
        <taxon>Baculoviridae</taxon>
        <taxon>Betabaculovirus</taxon>
    </lineage>
</organism>